<gene>
    <name evidence="2" type="ORF">RDB_LOCUS51923</name>
</gene>
<dbReference type="Proteomes" id="UP000663850">
    <property type="component" value="Unassembled WGS sequence"/>
</dbReference>
<dbReference type="EMBL" id="CAJMWZ010002751">
    <property type="protein sequence ID" value="CAE6461627.1"/>
    <property type="molecule type" value="Genomic_DNA"/>
</dbReference>
<protein>
    <submittedName>
        <fullName evidence="2">Uncharacterized protein</fullName>
    </submittedName>
</protein>
<evidence type="ECO:0000313" key="2">
    <source>
        <dbReference type="EMBL" id="CAE6461627.1"/>
    </source>
</evidence>
<organism evidence="2 3">
    <name type="scientific">Rhizoctonia solani</name>
    <dbReference type="NCBI Taxonomy" id="456999"/>
    <lineage>
        <taxon>Eukaryota</taxon>
        <taxon>Fungi</taxon>
        <taxon>Dikarya</taxon>
        <taxon>Basidiomycota</taxon>
        <taxon>Agaricomycotina</taxon>
        <taxon>Agaricomycetes</taxon>
        <taxon>Cantharellales</taxon>
        <taxon>Ceratobasidiaceae</taxon>
        <taxon>Rhizoctonia</taxon>
    </lineage>
</organism>
<evidence type="ECO:0000256" key="1">
    <source>
        <dbReference type="SAM" id="MobiDB-lite"/>
    </source>
</evidence>
<name>A0A8H3GPZ4_9AGAM</name>
<dbReference type="AlphaFoldDB" id="A0A8H3GPZ4"/>
<evidence type="ECO:0000313" key="3">
    <source>
        <dbReference type="Proteomes" id="UP000663850"/>
    </source>
</evidence>
<comment type="caution">
    <text evidence="2">The sequence shown here is derived from an EMBL/GenBank/DDBJ whole genome shotgun (WGS) entry which is preliminary data.</text>
</comment>
<reference evidence="2" key="1">
    <citation type="submission" date="2021-01" db="EMBL/GenBank/DDBJ databases">
        <authorList>
            <person name="Kaushik A."/>
        </authorList>
    </citation>
    <scope>NUCLEOTIDE SEQUENCE</scope>
    <source>
        <strain evidence="2">Type strain: AG8-Rh-89/</strain>
    </source>
</reference>
<sequence>MSSGFGHKTAGSIKGVRFVSESRQRILDLPTWRRPSGSEARGVEYEVSAKARRGMAIIRFAISKLLYIRLPTSRRETLEAYCSQLLSTEQLARWWPKLPQSDQAMAGNFPVRSLRADASYFCEAFAEISGRFGNQVAMDKLLPLVIPVISSWVESGNLASVDHTNAAAATASKGKKAGNALGEARTHYYQEYWKRKTHFETYDDPGLKELGTMMRFRESCMTVRGTNQQLQEFTIYREYCCDIVVVGKDAENRHVTISIGAGVGPSKMVARELAAEEAVKSWHVVESYMEAWGLTKPIEPAKEPKPLRERVRTRAGQEQER</sequence>
<accession>A0A8H3GPZ4</accession>
<feature type="region of interest" description="Disordered" evidence="1">
    <location>
        <begin position="299"/>
        <end position="321"/>
    </location>
</feature>
<proteinExistence type="predicted"/>